<feature type="domain" description="SpoVT-AbrB" evidence="2">
    <location>
        <begin position="2"/>
        <end position="47"/>
    </location>
</feature>
<proteinExistence type="predicted"/>
<evidence type="ECO:0000259" key="2">
    <source>
        <dbReference type="PROSITE" id="PS51740"/>
    </source>
</evidence>
<dbReference type="AlphaFoldDB" id="W4LTR9"/>
<dbReference type="Proteomes" id="UP000019141">
    <property type="component" value="Unassembled WGS sequence"/>
</dbReference>
<dbReference type="GO" id="GO:0003677">
    <property type="term" value="F:DNA binding"/>
    <property type="evidence" value="ECO:0007669"/>
    <property type="project" value="UniProtKB-UniRule"/>
</dbReference>
<evidence type="ECO:0000313" key="3">
    <source>
        <dbReference type="EMBL" id="ETX01378.1"/>
    </source>
</evidence>
<sequence length="84" mass="9395">MRENVVVSSRGQITLPVKVRQQLGIQPGSVVTLEVRNGELVLHPAAVVEIEVYSDEQIAEWDREDGLSETERAAILDRLRTIKS</sequence>
<dbReference type="InterPro" id="IPR037914">
    <property type="entry name" value="SpoVT-AbrB_sf"/>
</dbReference>
<dbReference type="InterPro" id="IPR007159">
    <property type="entry name" value="SpoVT-AbrB_dom"/>
</dbReference>
<dbReference type="SMART" id="SM00966">
    <property type="entry name" value="SpoVT_AbrB"/>
    <property type="match status" value="1"/>
</dbReference>
<keyword evidence="1" id="KW-0238">DNA-binding</keyword>
<dbReference type="Pfam" id="PF04014">
    <property type="entry name" value="MazE_antitoxin"/>
    <property type="match status" value="1"/>
</dbReference>
<dbReference type="Gene3D" id="2.10.260.10">
    <property type="match status" value="1"/>
</dbReference>
<dbReference type="SUPFAM" id="SSF89447">
    <property type="entry name" value="AbrB/MazE/MraZ-like"/>
    <property type="match status" value="1"/>
</dbReference>
<evidence type="ECO:0000256" key="1">
    <source>
        <dbReference type="PROSITE-ProRule" id="PRU01076"/>
    </source>
</evidence>
<name>W4LTR9_ENTF1</name>
<keyword evidence="4" id="KW-1185">Reference proteome</keyword>
<organism evidence="3 4">
    <name type="scientific">Entotheonella factor</name>
    <dbReference type="NCBI Taxonomy" id="1429438"/>
    <lineage>
        <taxon>Bacteria</taxon>
        <taxon>Pseudomonadati</taxon>
        <taxon>Nitrospinota/Tectimicrobiota group</taxon>
        <taxon>Candidatus Tectimicrobiota</taxon>
        <taxon>Candidatus Entotheonellia</taxon>
        <taxon>Candidatus Entotheonellales</taxon>
        <taxon>Candidatus Entotheonellaceae</taxon>
        <taxon>Candidatus Entotheonella</taxon>
    </lineage>
</organism>
<gene>
    <name evidence="3" type="ORF">ETSY1_07620</name>
</gene>
<protein>
    <recommendedName>
        <fullName evidence="2">SpoVT-AbrB domain-containing protein</fullName>
    </recommendedName>
</protein>
<dbReference type="PROSITE" id="PS51740">
    <property type="entry name" value="SPOVT_ABRB"/>
    <property type="match status" value="1"/>
</dbReference>
<dbReference type="HOGENOM" id="CLU_192775_0_0_7"/>
<evidence type="ECO:0000313" key="4">
    <source>
        <dbReference type="Proteomes" id="UP000019141"/>
    </source>
</evidence>
<reference evidence="3 4" key="1">
    <citation type="journal article" date="2014" name="Nature">
        <title>An environmental bacterial taxon with a large and distinct metabolic repertoire.</title>
        <authorList>
            <person name="Wilson M.C."/>
            <person name="Mori T."/>
            <person name="Ruckert C."/>
            <person name="Uria A.R."/>
            <person name="Helf M.J."/>
            <person name="Takada K."/>
            <person name="Gernert C."/>
            <person name="Steffens U.A."/>
            <person name="Heycke N."/>
            <person name="Schmitt S."/>
            <person name="Rinke C."/>
            <person name="Helfrich E.J."/>
            <person name="Brachmann A.O."/>
            <person name="Gurgui C."/>
            <person name="Wakimoto T."/>
            <person name="Kracht M."/>
            <person name="Crusemann M."/>
            <person name="Hentschel U."/>
            <person name="Abe I."/>
            <person name="Matsunaga S."/>
            <person name="Kalinowski J."/>
            <person name="Takeyama H."/>
            <person name="Piel J."/>
        </authorList>
    </citation>
    <scope>NUCLEOTIDE SEQUENCE [LARGE SCALE GENOMIC DNA]</scope>
    <source>
        <strain evidence="4">TSY1</strain>
    </source>
</reference>
<dbReference type="EMBL" id="AZHW01000238">
    <property type="protein sequence ID" value="ETX01378.1"/>
    <property type="molecule type" value="Genomic_DNA"/>
</dbReference>
<comment type="caution">
    <text evidence="3">The sequence shown here is derived from an EMBL/GenBank/DDBJ whole genome shotgun (WGS) entry which is preliminary data.</text>
</comment>
<accession>W4LTR9</accession>
<dbReference type="NCBIfam" id="TIGR01439">
    <property type="entry name" value="lp_hng_hel_AbrB"/>
    <property type="match status" value="1"/>
</dbReference>